<name>A0ABV6GEQ6_9BACI</name>
<gene>
    <name evidence="2" type="ORF">ACFFIX_10500</name>
</gene>
<protein>
    <recommendedName>
        <fullName evidence="4">dUTPase-like domain-containing protein</fullName>
    </recommendedName>
</protein>
<keyword evidence="3" id="KW-1185">Reference proteome</keyword>
<keyword evidence="1" id="KW-0472">Membrane</keyword>
<reference evidence="2 3" key="1">
    <citation type="submission" date="2024-09" db="EMBL/GenBank/DDBJ databases">
        <authorList>
            <person name="Sun Q."/>
            <person name="Mori K."/>
        </authorList>
    </citation>
    <scope>NUCLEOTIDE SEQUENCE [LARGE SCALE GENOMIC DNA]</scope>
    <source>
        <strain evidence="2 3">CCM 7228</strain>
    </source>
</reference>
<feature type="transmembrane region" description="Helical" evidence="1">
    <location>
        <begin position="221"/>
        <end position="250"/>
    </location>
</feature>
<proteinExistence type="predicted"/>
<evidence type="ECO:0000313" key="3">
    <source>
        <dbReference type="Proteomes" id="UP001589854"/>
    </source>
</evidence>
<evidence type="ECO:0000256" key="1">
    <source>
        <dbReference type="SAM" id="Phobius"/>
    </source>
</evidence>
<evidence type="ECO:0008006" key="4">
    <source>
        <dbReference type="Google" id="ProtNLM"/>
    </source>
</evidence>
<dbReference type="InterPro" id="IPR036157">
    <property type="entry name" value="dUTPase-like_sf"/>
</dbReference>
<keyword evidence="1" id="KW-1133">Transmembrane helix</keyword>
<dbReference type="EMBL" id="JBHLVO010000007">
    <property type="protein sequence ID" value="MFC0271881.1"/>
    <property type="molecule type" value="Genomic_DNA"/>
</dbReference>
<dbReference type="RefSeq" id="WP_378933598.1">
    <property type="nucleotide sequence ID" value="NZ_JBHLVO010000007.1"/>
</dbReference>
<accession>A0ABV6GEQ6</accession>
<sequence length="251" mass="27956">MLLSDVDIRRELVDGENIMVYPLKLENIKGSSINLTASKYAWRISDGDSAVVGNKIRIPAHETVCIYTEESLWVSRRIGGTYHSKVSQVSTGLGHISTTLDPQWLGLSLIAVSNPTKQPIEILIGSTFVSVMLSYLQTPATKGKNENAASRQDISSRFHLTDEDKEFLRKEMFRSYDGLKAAMLSSPNYQIITKERDEALQAQQLAEQQQATARKEFKQTFWYPLSIGLVGALVGGILSIIGNIIVVVYFK</sequence>
<organism evidence="2 3">
    <name type="scientific">Metabacillus herbersteinensis</name>
    <dbReference type="NCBI Taxonomy" id="283816"/>
    <lineage>
        <taxon>Bacteria</taxon>
        <taxon>Bacillati</taxon>
        <taxon>Bacillota</taxon>
        <taxon>Bacilli</taxon>
        <taxon>Bacillales</taxon>
        <taxon>Bacillaceae</taxon>
        <taxon>Metabacillus</taxon>
    </lineage>
</organism>
<dbReference type="Gene3D" id="2.70.40.10">
    <property type="match status" value="1"/>
</dbReference>
<evidence type="ECO:0000313" key="2">
    <source>
        <dbReference type="EMBL" id="MFC0271881.1"/>
    </source>
</evidence>
<comment type="caution">
    <text evidence="2">The sequence shown here is derived from an EMBL/GenBank/DDBJ whole genome shotgun (WGS) entry which is preliminary data.</text>
</comment>
<keyword evidence="1" id="KW-0812">Transmembrane</keyword>
<dbReference type="Proteomes" id="UP001589854">
    <property type="component" value="Unassembled WGS sequence"/>
</dbReference>
<dbReference type="SUPFAM" id="SSF51283">
    <property type="entry name" value="dUTPase-like"/>
    <property type="match status" value="1"/>
</dbReference>